<proteinExistence type="predicted"/>
<dbReference type="EMBL" id="NWMW01000002">
    <property type="protein sequence ID" value="PCD02213.1"/>
    <property type="molecule type" value="Genomic_DNA"/>
</dbReference>
<evidence type="ECO:0000313" key="1">
    <source>
        <dbReference type="EMBL" id="PCD02213.1"/>
    </source>
</evidence>
<evidence type="ECO:0000313" key="2">
    <source>
        <dbReference type="Proteomes" id="UP000218366"/>
    </source>
</evidence>
<protein>
    <submittedName>
        <fullName evidence="1">Uncharacterized protein</fullName>
    </submittedName>
</protein>
<gene>
    <name evidence="1" type="ORF">COC42_12200</name>
</gene>
<dbReference type="Proteomes" id="UP000218366">
    <property type="component" value="Unassembled WGS sequence"/>
</dbReference>
<reference evidence="1 2" key="1">
    <citation type="submission" date="2017-09" db="EMBL/GenBank/DDBJ databases">
        <title>Sphingomonas spermidinifaciens 9NM-10, whole genome shotgun sequence.</title>
        <authorList>
            <person name="Feng G."/>
            <person name="Zhu H."/>
        </authorList>
    </citation>
    <scope>NUCLEOTIDE SEQUENCE [LARGE SCALE GENOMIC DNA]</scope>
    <source>
        <strain evidence="1 2">9NM-10</strain>
    </source>
</reference>
<name>A0A2A4AZ43_9SPHN</name>
<accession>A0A2A4AZ43</accession>
<dbReference type="OrthoDB" id="1678715at2"/>
<organism evidence="1 2">
    <name type="scientific">Sphingomonas spermidinifaciens</name>
    <dbReference type="NCBI Taxonomy" id="1141889"/>
    <lineage>
        <taxon>Bacteria</taxon>
        <taxon>Pseudomonadati</taxon>
        <taxon>Pseudomonadota</taxon>
        <taxon>Alphaproteobacteria</taxon>
        <taxon>Sphingomonadales</taxon>
        <taxon>Sphingomonadaceae</taxon>
        <taxon>Sphingomonas</taxon>
    </lineage>
</organism>
<comment type="caution">
    <text evidence="1">The sequence shown here is derived from an EMBL/GenBank/DDBJ whole genome shotgun (WGS) entry which is preliminary data.</text>
</comment>
<dbReference type="RefSeq" id="WP_096343591.1">
    <property type="nucleotide sequence ID" value="NZ_NWMW01000002.1"/>
</dbReference>
<keyword evidence="2" id="KW-1185">Reference proteome</keyword>
<dbReference type="AlphaFoldDB" id="A0A2A4AZ43"/>
<sequence>MNDTEREAVILNSAWEMIDGMVNWAIFEKTDRSELSNLWFPSGQHCQLYLILLADFLSQTRGFSGRPIPLGLQEPPSNTTASNRTFLFHLRQVCNNPILGLDVSGLRAAVEAFAIWLEHEFVTEGVNLSDIDVVCDVRVSRLQYIKICGDIAKHNLARLEANVKRVRELLAAAGNPITEDQGYLAIPSFNEWFATGIFPYHASHIAELLNNIRWEIYWYLQPEFGRSWHRKEDWTELYPRYGYHVPPAIEAPVARNMYWDAMNRSRSVPYVQRFTIPAYAKTEY</sequence>